<keyword evidence="5" id="KW-0863">Zinc-finger</keyword>
<name>A0A482XRN5_LAOST</name>
<dbReference type="PROSITE" id="PS00031">
    <property type="entry name" value="NUCLEAR_REC_DBD_1"/>
    <property type="match status" value="1"/>
</dbReference>
<evidence type="ECO:0000256" key="3">
    <source>
        <dbReference type="ARBA" id="ARBA00022473"/>
    </source>
</evidence>
<organism evidence="14 15">
    <name type="scientific">Laodelphax striatellus</name>
    <name type="common">Small brown planthopper</name>
    <name type="synonym">Delphax striatella</name>
    <dbReference type="NCBI Taxonomy" id="195883"/>
    <lineage>
        <taxon>Eukaryota</taxon>
        <taxon>Metazoa</taxon>
        <taxon>Ecdysozoa</taxon>
        <taxon>Arthropoda</taxon>
        <taxon>Hexapoda</taxon>
        <taxon>Insecta</taxon>
        <taxon>Pterygota</taxon>
        <taxon>Neoptera</taxon>
        <taxon>Paraneoptera</taxon>
        <taxon>Hemiptera</taxon>
        <taxon>Auchenorrhyncha</taxon>
        <taxon>Fulgoroidea</taxon>
        <taxon>Delphacidae</taxon>
        <taxon>Criomorphinae</taxon>
        <taxon>Laodelphax</taxon>
    </lineage>
</organism>
<evidence type="ECO:0000256" key="7">
    <source>
        <dbReference type="ARBA" id="ARBA00023015"/>
    </source>
</evidence>
<keyword evidence="9" id="KW-0804">Transcription</keyword>
<dbReference type="EMBL" id="QKKF02002619">
    <property type="protein sequence ID" value="RZF48217.1"/>
    <property type="molecule type" value="Genomic_DNA"/>
</dbReference>
<dbReference type="InterPro" id="IPR001628">
    <property type="entry name" value="Znf_hrmn_rcpt"/>
</dbReference>
<keyword evidence="6" id="KW-0862">Zinc</keyword>
<evidence type="ECO:0000256" key="10">
    <source>
        <dbReference type="ARBA" id="ARBA00023170"/>
    </source>
</evidence>
<dbReference type="Pfam" id="PF00105">
    <property type="entry name" value="zf-C4"/>
    <property type="match status" value="1"/>
</dbReference>
<dbReference type="GO" id="GO:0005634">
    <property type="term" value="C:nucleus"/>
    <property type="evidence" value="ECO:0007669"/>
    <property type="project" value="UniProtKB-SubCell"/>
</dbReference>
<evidence type="ECO:0000256" key="9">
    <source>
        <dbReference type="ARBA" id="ARBA00023163"/>
    </source>
</evidence>
<keyword evidence="11" id="KW-0539">Nucleus</keyword>
<dbReference type="GO" id="GO:0003700">
    <property type="term" value="F:DNA-binding transcription factor activity"/>
    <property type="evidence" value="ECO:0007669"/>
    <property type="project" value="InterPro"/>
</dbReference>
<dbReference type="PANTHER" id="PTHR48092">
    <property type="entry name" value="KNIRPS-RELATED PROTEIN-RELATED"/>
    <property type="match status" value="1"/>
</dbReference>
<evidence type="ECO:0000313" key="15">
    <source>
        <dbReference type="Proteomes" id="UP000291343"/>
    </source>
</evidence>
<reference evidence="14 15" key="1">
    <citation type="journal article" date="2017" name="Gigascience">
        <title>Genome sequence of the small brown planthopper, Laodelphax striatellus.</title>
        <authorList>
            <person name="Zhu J."/>
            <person name="Jiang F."/>
            <person name="Wang X."/>
            <person name="Yang P."/>
            <person name="Bao Y."/>
            <person name="Zhao W."/>
            <person name="Wang W."/>
            <person name="Lu H."/>
            <person name="Wang Q."/>
            <person name="Cui N."/>
            <person name="Li J."/>
            <person name="Chen X."/>
            <person name="Luo L."/>
            <person name="Yu J."/>
            <person name="Kang L."/>
            <person name="Cui F."/>
        </authorList>
    </citation>
    <scope>NUCLEOTIDE SEQUENCE [LARGE SCALE GENOMIC DNA]</scope>
    <source>
        <strain evidence="14">Lst14</strain>
    </source>
</reference>
<feature type="domain" description="Nuclear receptor" evidence="13">
    <location>
        <begin position="2"/>
        <end position="78"/>
    </location>
</feature>
<dbReference type="OrthoDB" id="5850793at2759"/>
<feature type="compositionally biased region" description="Basic and acidic residues" evidence="12">
    <location>
        <begin position="258"/>
        <end position="268"/>
    </location>
</feature>
<dbReference type="SMART" id="SM00399">
    <property type="entry name" value="ZnF_C4"/>
    <property type="match status" value="1"/>
</dbReference>
<evidence type="ECO:0000313" key="14">
    <source>
        <dbReference type="EMBL" id="RZF48217.1"/>
    </source>
</evidence>
<evidence type="ECO:0000256" key="6">
    <source>
        <dbReference type="ARBA" id="ARBA00022833"/>
    </source>
</evidence>
<evidence type="ECO:0000256" key="5">
    <source>
        <dbReference type="ARBA" id="ARBA00022771"/>
    </source>
</evidence>
<dbReference type="Gene3D" id="3.30.50.10">
    <property type="entry name" value="Erythroid Transcription Factor GATA-1, subunit A"/>
    <property type="match status" value="1"/>
</dbReference>
<evidence type="ECO:0000259" key="13">
    <source>
        <dbReference type="PROSITE" id="PS51030"/>
    </source>
</evidence>
<protein>
    <recommendedName>
        <fullName evidence="13">Nuclear receptor domain-containing protein</fullName>
    </recommendedName>
</protein>
<evidence type="ECO:0000256" key="12">
    <source>
        <dbReference type="SAM" id="MobiDB-lite"/>
    </source>
</evidence>
<feature type="region of interest" description="Disordered" evidence="12">
    <location>
        <begin position="143"/>
        <end position="169"/>
    </location>
</feature>
<dbReference type="FunFam" id="3.30.50.10:FF:000034">
    <property type="entry name" value="CLUMA_CG002674, isoform A"/>
    <property type="match status" value="1"/>
</dbReference>
<keyword evidence="7" id="KW-0805">Transcription regulation</keyword>
<keyword evidence="3" id="KW-0217">Developmental protein</keyword>
<dbReference type="SMR" id="A0A482XRN5"/>
<keyword evidence="8" id="KW-0238">DNA-binding</keyword>
<dbReference type="InterPro" id="IPR050200">
    <property type="entry name" value="Nuclear_hormone_rcpt_NR3"/>
</dbReference>
<sequence length="346" mass="38780">MNQQCKVCGEPAAGFHFGAFTCEGCKSFFGRSYNNLNSITECKNNGECVINKKNRTSCKACRLRKCLLVGMSKSGSRYGRRSNWFKIHCLLQEQQQNQQKNNGGSLKDSVGLPQSPMSFDPRLHMQLMARSKDELLMLSLDETSPTISSPESHNSDSSVEAGDGRRITDKQNSPYYKAAAGPYLPFPSLATLLPHPAFFPPNFPPHQQTPPLLFPSPNYQLFPPKHAYPTPPHIEEEVYGKRYFLDAVLRSQQRSPTIRRDSSGTHEDCPEDDVEDGGMDDDVPMDLSVKSPSRTKYSESSSSDREHSDEDEEVNVDEIRDEQTDICVDVPDPIKRTAPLDLTTKV</sequence>
<comment type="subcellular location">
    <subcellularLocation>
        <location evidence="1">Nucleus</location>
    </subcellularLocation>
</comment>
<dbReference type="InterPro" id="IPR013088">
    <property type="entry name" value="Znf_NHR/GATA"/>
</dbReference>
<keyword evidence="4" id="KW-0479">Metal-binding</keyword>
<proteinExistence type="inferred from homology"/>
<dbReference type="SUPFAM" id="SSF57716">
    <property type="entry name" value="Glucocorticoid receptor-like (DNA-binding domain)"/>
    <property type="match status" value="1"/>
</dbReference>
<feature type="region of interest" description="Disordered" evidence="12">
    <location>
        <begin position="252"/>
        <end position="325"/>
    </location>
</feature>
<dbReference type="GO" id="GO:0008270">
    <property type="term" value="F:zinc ion binding"/>
    <property type="evidence" value="ECO:0007669"/>
    <property type="project" value="UniProtKB-KW"/>
</dbReference>
<comment type="similarity">
    <text evidence="2">Belongs to the nuclear hormone receptor family. NR0 subfamily.</text>
</comment>
<evidence type="ECO:0000256" key="11">
    <source>
        <dbReference type="ARBA" id="ARBA00023242"/>
    </source>
</evidence>
<evidence type="ECO:0000256" key="1">
    <source>
        <dbReference type="ARBA" id="ARBA00004123"/>
    </source>
</evidence>
<comment type="caution">
    <text evidence="14">The sequence shown here is derived from an EMBL/GenBank/DDBJ whole genome shotgun (WGS) entry which is preliminary data.</text>
</comment>
<dbReference type="PROSITE" id="PS51030">
    <property type="entry name" value="NUCLEAR_REC_DBD_2"/>
    <property type="match status" value="1"/>
</dbReference>
<feature type="compositionally biased region" description="Acidic residues" evidence="12">
    <location>
        <begin position="269"/>
        <end position="284"/>
    </location>
</feature>
<keyword evidence="15" id="KW-1185">Reference proteome</keyword>
<dbReference type="InParanoid" id="A0A482XRN5"/>
<dbReference type="PRINTS" id="PR00047">
    <property type="entry name" value="STROIDFINGER"/>
</dbReference>
<accession>A0A482XRN5</accession>
<evidence type="ECO:0000256" key="4">
    <source>
        <dbReference type="ARBA" id="ARBA00022723"/>
    </source>
</evidence>
<keyword evidence="10" id="KW-0675">Receptor</keyword>
<dbReference type="Proteomes" id="UP000291343">
    <property type="component" value="Unassembled WGS sequence"/>
</dbReference>
<dbReference type="FunCoup" id="A0A482XRN5">
    <property type="interactions" value="16"/>
</dbReference>
<feature type="compositionally biased region" description="Polar residues" evidence="12">
    <location>
        <begin position="143"/>
        <end position="158"/>
    </location>
</feature>
<dbReference type="AlphaFoldDB" id="A0A482XRN5"/>
<evidence type="ECO:0000256" key="2">
    <source>
        <dbReference type="ARBA" id="ARBA00006647"/>
    </source>
</evidence>
<evidence type="ECO:0000256" key="8">
    <source>
        <dbReference type="ARBA" id="ARBA00023125"/>
    </source>
</evidence>
<dbReference type="GO" id="GO:0043565">
    <property type="term" value="F:sequence-specific DNA binding"/>
    <property type="evidence" value="ECO:0007669"/>
    <property type="project" value="InterPro"/>
</dbReference>
<gene>
    <name evidence="14" type="ORF">LSTR_LSTR006184</name>
</gene>